<dbReference type="PANTHER" id="PTHR45418">
    <property type="entry name" value="CANCER/TESTIS ANTIGEN 55"/>
    <property type="match status" value="1"/>
</dbReference>
<evidence type="ECO:0000313" key="5">
    <source>
        <dbReference type="Proteomes" id="UP000092124"/>
    </source>
</evidence>
<keyword evidence="2" id="KW-0963">Cytoplasm</keyword>
<evidence type="ECO:0000256" key="1">
    <source>
        <dbReference type="ARBA" id="ARBA00004496"/>
    </source>
</evidence>
<dbReference type="GO" id="GO:0005737">
    <property type="term" value="C:cytoplasm"/>
    <property type="evidence" value="ECO:0007669"/>
    <property type="project" value="UniProtKB-SubCell"/>
</dbReference>
<comment type="caution">
    <text evidence="4">The sequence shown here is derived from an EMBL/GenBank/DDBJ whole genome shotgun (WGS) entry which is preliminary data.</text>
</comment>
<dbReference type="Proteomes" id="UP000092124">
    <property type="component" value="Unassembled WGS sequence"/>
</dbReference>
<feature type="region of interest" description="Disordered" evidence="3">
    <location>
        <begin position="70"/>
        <end position="95"/>
    </location>
</feature>
<sequence length="237" mass="26657">INKQNLLFACLIGEGKFKSVQGVVTSYSGNYGWIESLISFNADVVTGHAPLRVGQTVTAHVEFQNTSGLKATQSKDGAGSLRCGRKTRGKLGDKKRRRETTGFMPYRGDWLEVEYFKPWWTSKLNVLSAKPTKVKHLQEAGNQGWDGAAICWLEPAEEQSLQAQTSFLPKLFYCICLQVYITFLKERHGMIEYSIFFTLDSLELPPGYEPKMCDVVNVTIVESSHVFSDWRAISMSP</sequence>
<dbReference type="AlphaFoldDB" id="A0A1A6H7W3"/>
<dbReference type="OrthoDB" id="9573766at2759"/>
<organism evidence="4 5">
    <name type="scientific">Neotoma lepida</name>
    <name type="common">Desert woodrat</name>
    <dbReference type="NCBI Taxonomy" id="56216"/>
    <lineage>
        <taxon>Eukaryota</taxon>
        <taxon>Metazoa</taxon>
        <taxon>Chordata</taxon>
        <taxon>Craniata</taxon>
        <taxon>Vertebrata</taxon>
        <taxon>Euteleostomi</taxon>
        <taxon>Mammalia</taxon>
        <taxon>Eutheria</taxon>
        <taxon>Euarchontoglires</taxon>
        <taxon>Glires</taxon>
        <taxon>Rodentia</taxon>
        <taxon>Myomorpha</taxon>
        <taxon>Muroidea</taxon>
        <taxon>Cricetidae</taxon>
        <taxon>Neotominae</taxon>
        <taxon>Neotoma</taxon>
    </lineage>
</organism>
<feature type="non-terminal residue" evidence="4">
    <location>
        <position position="237"/>
    </location>
</feature>
<keyword evidence="5" id="KW-1185">Reference proteome</keyword>
<dbReference type="EMBL" id="LZPO01044434">
    <property type="protein sequence ID" value="OBS74389.1"/>
    <property type="molecule type" value="Genomic_DNA"/>
</dbReference>
<evidence type="ECO:0000313" key="4">
    <source>
        <dbReference type="EMBL" id="OBS74389.1"/>
    </source>
</evidence>
<name>A0A1A6H7W3_NEOLE</name>
<feature type="non-terminal residue" evidence="4">
    <location>
        <position position="1"/>
    </location>
</feature>
<reference evidence="4 5" key="1">
    <citation type="submission" date="2016-06" db="EMBL/GenBank/DDBJ databases">
        <title>The Draft Genome Sequence and Annotation of the Desert Woodrat Neotoma lepida.</title>
        <authorList>
            <person name="Campbell M."/>
            <person name="Oakeson K.F."/>
            <person name="Yandell M."/>
            <person name="Halpert J.R."/>
            <person name="Dearing D."/>
        </authorList>
    </citation>
    <scope>NUCLEOTIDE SEQUENCE [LARGE SCALE GENOMIC DNA]</scope>
    <source>
        <strain evidence="4">417</strain>
        <tissue evidence="4">Liver</tissue>
    </source>
</reference>
<feature type="compositionally biased region" description="Basic residues" evidence="3">
    <location>
        <begin position="83"/>
        <end position="95"/>
    </location>
</feature>
<gene>
    <name evidence="4" type="ORF">A6R68_15063</name>
</gene>
<dbReference type="PANTHER" id="PTHR45418:SF1">
    <property type="entry name" value="CANCER_TESTIS ANTIGEN 55"/>
    <property type="match status" value="1"/>
</dbReference>
<proteinExistence type="predicted"/>
<evidence type="ECO:0000256" key="2">
    <source>
        <dbReference type="ARBA" id="ARBA00022490"/>
    </source>
</evidence>
<protein>
    <submittedName>
        <fullName evidence="4">Uncharacterized protein</fullName>
    </submittedName>
</protein>
<accession>A0A1A6H7W3</accession>
<dbReference type="STRING" id="56216.A0A1A6H7W3"/>
<comment type="subcellular location">
    <subcellularLocation>
        <location evidence="1">Cytoplasm</location>
    </subcellularLocation>
</comment>
<evidence type="ECO:0000256" key="3">
    <source>
        <dbReference type="SAM" id="MobiDB-lite"/>
    </source>
</evidence>